<name>A0A814UUV2_9BILA</name>
<protein>
    <submittedName>
        <fullName evidence="2">Uncharacterized protein</fullName>
    </submittedName>
</protein>
<dbReference type="EMBL" id="CAJNOI010000092">
    <property type="protein sequence ID" value="CAF1043841.1"/>
    <property type="molecule type" value="Genomic_DNA"/>
</dbReference>
<gene>
    <name evidence="1" type="ORF">BJG266_LOCUS18223</name>
    <name evidence="2" type="ORF">QVE165_LOCUS24556</name>
</gene>
<evidence type="ECO:0000313" key="2">
    <source>
        <dbReference type="EMBL" id="CAF1178785.1"/>
    </source>
</evidence>
<accession>A0A814UUV2</accession>
<comment type="caution">
    <text evidence="2">The sequence shown here is derived from an EMBL/GenBank/DDBJ whole genome shotgun (WGS) entry which is preliminary data.</text>
</comment>
<evidence type="ECO:0000313" key="1">
    <source>
        <dbReference type="EMBL" id="CAF1043841.1"/>
    </source>
</evidence>
<dbReference type="AlphaFoldDB" id="A0A814UUV2"/>
<dbReference type="EMBL" id="CAJNOM010000173">
    <property type="protein sequence ID" value="CAF1178785.1"/>
    <property type="molecule type" value="Genomic_DNA"/>
</dbReference>
<reference evidence="2" key="1">
    <citation type="submission" date="2021-02" db="EMBL/GenBank/DDBJ databases">
        <authorList>
            <person name="Nowell W R."/>
        </authorList>
    </citation>
    <scope>NUCLEOTIDE SEQUENCE</scope>
</reference>
<evidence type="ECO:0000313" key="3">
    <source>
        <dbReference type="Proteomes" id="UP000663832"/>
    </source>
</evidence>
<sequence length="123" mass="14209">MIIVKDGVGALFGSQFPDQRLNNLLLQHQHYINHLQLPTTNFGQPYSYRNDLNELNNGIKQFSSSLICLSFNLIDCTDIRGNEIPFNDVKLQQLLESMIELEQFHLYATLNSYDNSRNVLSQF</sequence>
<organism evidence="2 3">
    <name type="scientific">Adineta steineri</name>
    <dbReference type="NCBI Taxonomy" id="433720"/>
    <lineage>
        <taxon>Eukaryota</taxon>
        <taxon>Metazoa</taxon>
        <taxon>Spiralia</taxon>
        <taxon>Gnathifera</taxon>
        <taxon>Rotifera</taxon>
        <taxon>Eurotatoria</taxon>
        <taxon>Bdelloidea</taxon>
        <taxon>Adinetida</taxon>
        <taxon>Adinetidae</taxon>
        <taxon>Adineta</taxon>
    </lineage>
</organism>
<proteinExistence type="predicted"/>
<dbReference type="Proteomes" id="UP000663832">
    <property type="component" value="Unassembled WGS sequence"/>
</dbReference>
<keyword evidence="3" id="KW-1185">Reference proteome</keyword>
<dbReference type="Proteomes" id="UP000663877">
    <property type="component" value="Unassembled WGS sequence"/>
</dbReference>